<dbReference type="EMBL" id="JACEOL010000022">
    <property type="protein sequence ID" value="MBA4601989.1"/>
    <property type="molecule type" value="Genomic_DNA"/>
</dbReference>
<keyword evidence="4" id="KW-0408">Iron</keyword>
<dbReference type="Proteomes" id="UP000538292">
    <property type="component" value="Unassembled WGS sequence"/>
</dbReference>
<keyword evidence="5" id="KW-0411">Iron-sulfur</keyword>
<accession>A0A7W1XRJ9</accession>
<dbReference type="Gene3D" id="3.40.50.280">
    <property type="entry name" value="Cobalamin-binding domain"/>
    <property type="match status" value="1"/>
</dbReference>
<dbReference type="InterPro" id="IPR051198">
    <property type="entry name" value="BchE-like"/>
</dbReference>
<dbReference type="InterPro" id="IPR058240">
    <property type="entry name" value="rSAM_sf"/>
</dbReference>
<sequence>MYSVTLVNLPTSSLRKPAEHSGIASLHAYLFSKGIDVAIIDAYANNIDIEECWLLLKQRIDRHPRMIVGFSPFVTSVNELITLGERIKNNFPDVLIIVGGHFATFHKEYLLREYLWLDAVVVGEGECSLYEYTVSPSSNIPGVLKRNTPFIPRPRIRNLDILPYQTRYLPPEKLKDEPLSLVTSKGCYAACTFCSIPTFYRNNTGSAQSVRSVDHLMSEIKALIQLYQKNSFKIVDDNFFRITDKNDQFLVDLVAEIKKLGIDLIFRLSARPNDLTESRVKLLKEMGTNVVAIGGESAHEDSLVLFNKRLTVADSKRAARVLKKYGITPLMNFITFDPILDIDGLKLNLEFIKEHMTFCVFHRINSHLWLRSTDPILQRLVDLGLVTGDINSFPYVSYSYKHPEVFLIKKYFDYYCAQNMRDYYAVVETLMAPNEPPTDKTWKKYHEFMIQDTKMLEQLIKRCEEGTLKETDIITKELFDDLRLFV</sequence>
<dbReference type="Gene3D" id="3.80.30.20">
    <property type="entry name" value="tm_1862 like domain"/>
    <property type="match status" value="1"/>
</dbReference>
<dbReference type="RefSeq" id="WP_181739061.1">
    <property type="nucleotide sequence ID" value="NZ_JACEOL010000022.1"/>
</dbReference>
<dbReference type="SFLD" id="SFLDG01082">
    <property type="entry name" value="B12-binding_domain_containing"/>
    <property type="match status" value="1"/>
</dbReference>
<comment type="caution">
    <text evidence="8">The sequence shown here is derived from an EMBL/GenBank/DDBJ whole genome shotgun (WGS) entry which is preliminary data.</text>
</comment>
<dbReference type="SUPFAM" id="SSF102114">
    <property type="entry name" value="Radical SAM enzymes"/>
    <property type="match status" value="1"/>
</dbReference>
<dbReference type="Pfam" id="PF04055">
    <property type="entry name" value="Radical_SAM"/>
    <property type="match status" value="1"/>
</dbReference>
<proteinExistence type="predicted"/>
<organism evidence="8 9">
    <name type="scientific">Thermoactinomyces mirandus</name>
    <dbReference type="NCBI Taxonomy" id="2756294"/>
    <lineage>
        <taxon>Bacteria</taxon>
        <taxon>Bacillati</taxon>
        <taxon>Bacillota</taxon>
        <taxon>Bacilli</taxon>
        <taxon>Bacillales</taxon>
        <taxon>Thermoactinomycetaceae</taxon>
        <taxon>Thermoactinomyces</taxon>
    </lineage>
</organism>
<dbReference type="CDD" id="cd01335">
    <property type="entry name" value="Radical_SAM"/>
    <property type="match status" value="1"/>
</dbReference>
<evidence type="ECO:0000256" key="4">
    <source>
        <dbReference type="ARBA" id="ARBA00023004"/>
    </source>
</evidence>
<dbReference type="GO" id="GO:0005829">
    <property type="term" value="C:cytosol"/>
    <property type="evidence" value="ECO:0007669"/>
    <property type="project" value="TreeGrafter"/>
</dbReference>
<dbReference type="AlphaFoldDB" id="A0A7W1XRJ9"/>
<comment type="cofactor">
    <cofactor evidence="1">
        <name>[4Fe-4S] cluster</name>
        <dbReference type="ChEBI" id="CHEBI:49883"/>
    </cofactor>
</comment>
<evidence type="ECO:0000259" key="6">
    <source>
        <dbReference type="PROSITE" id="PS51332"/>
    </source>
</evidence>
<feature type="domain" description="B12-binding" evidence="6">
    <location>
        <begin position="4"/>
        <end position="143"/>
    </location>
</feature>
<dbReference type="SMART" id="SM00729">
    <property type="entry name" value="Elp3"/>
    <property type="match status" value="1"/>
</dbReference>
<evidence type="ECO:0000259" key="7">
    <source>
        <dbReference type="PROSITE" id="PS51918"/>
    </source>
</evidence>
<feature type="domain" description="Radical SAM core" evidence="7">
    <location>
        <begin position="173"/>
        <end position="394"/>
    </location>
</feature>
<dbReference type="SFLD" id="SFLDS00029">
    <property type="entry name" value="Radical_SAM"/>
    <property type="match status" value="1"/>
</dbReference>
<dbReference type="PANTHER" id="PTHR43409">
    <property type="entry name" value="ANAEROBIC MAGNESIUM-PROTOPORPHYRIN IX MONOMETHYL ESTER CYCLASE-RELATED"/>
    <property type="match status" value="1"/>
</dbReference>
<dbReference type="InterPro" id="IPR023404">
    <property type="entry name" value="rSAM_horseshoe"/>
</dbReference>
<reference evidence="8 9" key="1">
    <citation type="submission" date="2020-07" db="EMBL/GenBank/DDBJ databases">
        <title>Thermoactinomyces phylogeny.</title>
        <authorList>
            <person name="Dunlap C."/>
        </authorList>
    </citation>
    <scope>NUCLEOTIDE SEQUENCE [LARGE SCALE GENOMIC DNA]</scope>
    <source>
        <strain evidence="8 9">AMNI-1</strain>
    </source>
</reference>
<dbReference type="InterPro" id="IPR007197">
    <property type="entry name" value="rSAM"/>
</dbReference>
<evidence type="ECO:0000256" key="5">
    <source>
        <dbReference type="ARBA" id="ARBA00023014"/>
    </source>
</evidence>
<dbReference type="GO" id="GO:0031419">
    <property type="term" value="F:cobalamin binding"/>
    <property type="evidence" value="ECO:0007669"/>
    <property type="project" value="InterPro"/>
</dbReference>
<name>A0A7W1XRJ9_9BACL</name>
<evidence type="ECO:0000313" key="9">
    <source>
        <dbReference type="Proteomes" id="UP000538292"/>
    </source>
</evidence>
<evidence type="ECO:0000256" key="3">
    <source>
        <dbReference type="ARBA" id="ARBA00022723"/>
    </source>
</evidence>
<protein>
    <submittedName>
        <fullName evidence="8">B12-binding domain-containing radical SAM protein</fullName>
    </submittedName>
</protein>
<keyword evidence="3" id="KW-0479">Metal-binding</keyword>
<dbReference type="PROSITE" id="PS51332">
    <property type="entry name" value="B12_BINDING"/>
    <property type="match status" value="1"/>
</dbReference>
<dbReference type="GO" id="GO:0051536">
    <property type="term" value="F:iron-sulfur cluster binding"/>
    <property type="evidence" value="ECO:0007669"/>
    <property type="project" value="UniProtKB-KW"/>
</dbReference>
<gene>
    <name evidence="8" type="ORF">H2C83_06580</name>
</gene>
<evidence type="ECO:0000313" key="8">
    <source>
        <dbReference type="EMBL" id="MBA4601989.1"/>
    </source>
</evidence>
<evidence type="ECO:0000256" key="1">
    <source>
        <dbReference type="ARBA" id="ARBA00001966"/>
    </source>
</evidence>
<dbReference type="GO" id="GO:0046872">
    <property type="term" value="F:metal ion binding"/>
    <property type="evidence" value="ECO:0007669"/>
    <property type="project" value="UniProtKB-KW"/>
</dbReference>
<dbReference type="GO" id="GO:0003824">
    <property type="term" value="F:catalytic activity"/>
    <property type="evidence" value="ECO:0007669"/>
    <property type="project" value="InterPro"/>
</dbReference>
<evidence type="ECO:0000256" key="2">
    <source>
        <dbReference type="ARBA" id="ARBA00022691"/>
    </source>
</evidence>
<dbReference type="Pfam" id="PF02310">
    <property type="entry name" value="B12-binding"/>
    <property type="match status" value="1"/>
</dbReference>
<dbReference type="InterPro" id="IPR006638">
    <property type="entry name" value="Elp3/MiaA/NifB-like_rSAM"/>
</dbReference>
<keyword evidence="2" id="KW-0949">S-adenosyl-L-methionine</keyword>
<dbReference type="PROSITE" id="PS51918">
    <property type="entry name" value="RADICAL_SAM"/>
    <property type="match status" value="1"/>
</dbReference>
<dbReference type="PANTHER" id="PTHR43409:SF7">
    <property type="entry name" value="BLL1977 PROTEIN"/>
    <property type="match status" value="1"/>
</dbReference>
<dbReference type="InterPro" id="IPR006158">
    <property type="entry name" value="Cobalamin-bd"/>
</dbReference>
<keyword evidence="9" id="KW-1185">Reference proteome</keyword>